<comment type="subcellular location">
    <subcellularLocation>
        <location evidence="1 10">Cell membrane</location>
        <topology evidence="1 10">Multi-pass membrane protein</topology>
    </subcellularLocation>
</comment>
<evidence type="ECO:0000313" key="11">
    <source>
        <dbReference type="EMBL" id="AJI79701.1"/>
    </source>
</evidence>
<evidence type="ECO:0000256" key="1">
    <source>
        <dbReference type="ARBA" id="ARBA00004651"/>
    </source>
</evidence>
<sequence>MIIISALAVLVGGFLGGCGRFALTRILPSPTCTFAANITGAAVAGVAYGYAAHTQAPEYLLPLLAAGLAGGLSTWSTLAKELGEMIKAKRWWRLARYLFWTVGLGIVVAWRGAWVGSLLA</sequence>
<comment type="activity regulation">
    <text evidence="10">Na(+) is not transported, but it plays an essential structural role and its presence is essential for fluoride channel function.</text>
</comment>
<name>A0A0B6F6Q9_9CORY</name>
<dbReference type="PANTHER" id="PTHR28259">
    <property type="entry name" value="FLUORIDE EXPORT PROTEIN 1-RELATED"/>
    <property type="match status" value="1"/>
</dbReference>
<comment type="function">
    <text evidence="9 10">Fluoride-specific ion channel. Important for reducing fluoride concentration in the cell, thus reducing its toxicity.</text>
</comment>
<evidence type="ECO:0000313" key="12">
    <source>
        <dbReference type="Proteomes" id="UP000031890"/>
    </source>
</evidence>
<dbReference type="KEGG" id="csx:CSING_10985"/>
<dbReference type="HAMAP" id="MF_00454">
    <property type="entry name" value="FluC"/>
    <property type="match status" value="1"/>
</dbReference>
<feature type="binding site" evidence="10">
    <location>
        <position position="73"/>
    </location>
    <ligand>
        <name>Na(+)</name>
        <dbReference type="ChEBI" id="CHEBI:29101"/>
        <note>structural</note>
    </ligand>
</feature>
<dbReference type="HOGENOM" id="CLU_114342_2_2_11"/>
<evidence type="ECO:0000256" key="2">
    <source>
        <dbReference type="ARBA" id="ARBA00022475"/>
    </source>
</evidence>
<dbReference type="Proteomes" id="UP000031890">
    <property type="component" value="Chromosome"/>
</dbReference>
<dbReference type="EMBL" id="CP010827">
    <property type="protein sequence ID" value="AJI79701.1"/>
    <property type="molecule type" value="Genomic_DNA"/>
</dbReference>
<keyword evidence="4 10" id="KW-1133">Transmembrane helix</keyword>
<evidence type="ECO:0000256" key="10">
    <source>
        <dbReference type="HAMAP-Rule" id="MF_00454"/>
    </source>
</evidence>
<keyword evidence="5 10" id="KW-0472">Membrane</keyword>
<dbReference type="InterPro" id="IPR003691">
    <property type="entry name" value="FluC"/>
</dbReference>
<keyword evidence="6 10" id="KW-0407">Ion channel</keyword>
<feature type="transmembrane region" description="Helical" evidence="10">
    <location>
        <begin position="98"/>
        <end position="119"/>
    </location>
</feature>
<feature type="transmembrane region" description="Helical" evidence="10">
    <location>
        <begin position="59"/>
        <end position="78"/>
    </location>
</feature>
<dbReference type="GO" id="GO:0140114">
    <property type="term" value="P:cellular detoxification of fluoride"/>
    <property type="evidence" value="ECO:0007669"/>
    <property type="project" value="UniProtKB-UniRule"/>
</dbReference>
<dbReference type="STRING" id="161899.CSING_10985"/>
<keyword evidence="10" id="KW-0813">Transport</keyword>
<gene>
    <name evidence="10" type="primary">fluC</name>
    <name evidence="10" type="synonym">crcB</name>
    <name evidence="11" type="ORF">CSING_10985</name>
</gene>
<comment type="caution">
    <text evidence="10">Lacks conserved residue(s) required for the propagation of feature annotation.</text>
</comment>
<comment type="similarity">
    <text evidence="7 10">Belongs to the fluoride channel Fluc/FEX (TC 1.A.43) family.</text>
</comment>
<organism evidence="11 12">
    <name type="scientific">Corynebacterium singulare</name>
    <dbReference type="NCBI Taxonomy" id="161899"/>
    <lineage>
        <taxon>Bacteria</taxon>
        <taxon>Bacillati</taxon>
        <taxon>Actinomycetota</taxon>
        <taxon>Actinomycetes</taxon>
        <taxon>Mycobacteriales</taxon>
        <taxon>Corynebacteriaceae</taxon>
        <taxon>Corynebacterium</taxon>
    </lineage>
</organism>
<evidence type="ECO:0000256" key="4">
    <source>
        <dbReference type="ARBA" id="ARBA00022989"/>
    </source>
</evidence>
<reference evidence="11 12" key="1">
    <citation type="journal article" date="2015" name="Genome Announc.">
        <title>Complete Genome Sequence and Annotation of Corynebacterium singulare DSM 44357, Isolated from a Human Semen Specimen.</title>
        <authorList>
            <person name="Merten M."/>
            <person name="Brinkrolf K."/>
            <person name="Albersmeier A."/>
            <person name="Kutter Y."/>
            <person name="Ruckert C."/>
            <person name="Tauch A."/>
        </authorList>
    </citation>
    <scope>NUCLEOTIDE SEQUENCE [LARGE SCALE GENOMIC DNA]</scope>
    <source>
        <strain evidence="11">IBS B52218</strain>
    </source>
</reference>
<evidence type="ECO:0000256" key="3">
    <source>
        <dbReference type="ARBA" id="ARBA00022692"/>
    </source>
</evidence>
<dbReference type="GO" id="GO:0046872">
    <property type="term" value="F:metal ion binding"/>
    <property type="evidence" value="ECO:0007669"/>
    <property type="project" value="UniProtKB-KW"/>
</dbReference>
<comment type="catalytic activity">
    <reaction evidence="8">
        <text>fluoride(in) = fluoride(out)</text>
        <dbReference type="Rhea" id="RHEA:76159"/>
        <dbReference type="ChEBI" id="CHEBI:17051"/>
    </reaction>
    <physiologicalReaction direction="left-to-right" evidence="8">
        <dbReference type="Rhea" id="RHEA:76160"/>
    </physiologicalReaction>
</comment>
<keyword evidence="2 10" id="KW-1003">Cell membrane</keyword>
<keyword evidence="10" id="KW-0406">Ion transport</keyword>
<dbReference type="GO" id="GO:0005886">
    <property type="term" value="C:plasma membrane"/>
    <property type="evidence" value="ECO:0007669"/>
    <property type="project" value="UniProtKB-SubCell"/>
</dbReference>
<dbReference type="GO" id="GO:0062054">
    <property type="term" value="F:fluoride channel activity"/>
    <property type="evidence" value="ECO:0007669"/>
    <property type="project" value="UniProtKB-UniRule"/>
</dbReference>
<accession>A0A0B6F6Q9</accession>
<keyword evidence="10" id="KW-0479">Metal-binding</keyword>
<evidence type="ECO:0000256" key="7">
    <source>
        <dbReference type="ARBA" id="ARBA00035120"/>
    </source>
</evidence>
<keyword evidence="3 10" id="KW-0812">Transmembrane</keyword>
<evidence type="ECO:0000256" key="6">
    <source>
        <dbReference type="ARBA" id="ARBA00023303"/>
    </source>
</evidence>
<evidence type="ECO:0000256" key="8">
    <source>
        <dbReference type="ARBA" id="ARBA00035585"/>
    </source>
</evidence>
<evidence type="ECO:0000256" key="5">
    <source>
        <dbReference type="ARBA" id="ARBA00023136"/>
    </source>
</evidence>
<evidence type="ECO:0000256" key="9">
    <source>
        <dbReference type="ARBA" id="ARBA00049940"/>
    </source>
</evidence>
<keyword evidence="10" id="KW-0915">Sodium</keyword>
<dbReference type="Pfam" id="PF02537">
    <property type="entry name" value="CRCB"/>
    <property type="match status" value="1"/>
</dbReference>
<dbReference type="PANTHER" id="PTHR28259:SF1">
    <property type="entry name" value="FLUORIDE EXPORT PROTEIN 1-RELATED"/>
    <property type="match status" value="1"/>
</dbReference>
<proteinExistence type="inferred from homology"/>
<dbReference type="RefSeq" id="WP_201773954.1">
    <property type="nucleotide sequence ID" value="NZ_CP010827.1"/>
</dbReference>
<feature type="binding site" evidence="10">
    <location>
        <position position="70"/>
    </location>
    <ligand>
        <name>Na(+)</name>
        <dbReference type="ChEBI" id="CHEBI:29101"/>
        <note>structural</note>
    </ligand>
</feature>
<dbReference type="AlphaFoldDB" id="A0A0B6F6Q9"/>
<protein>
    <recommendedName>
        <fullName evidence="10">Fluoride-specific ion channel FluC</fullName>
    </recommendedName>
</protein>